<reference evidence="3" key="1">
    <citation type="submission" date="2019-09" db="EMBL/GenBank/DDBJ databases">
        <title>Draft genome information of white flower Hibiscus syriacus.</title>
        <authorList>
            <person name="Kim Y.-M."/>
        </authorList>
    </citation>
    <scope>NUCLEOTIDE SEQUENCE [LARGE SCALE GENOMIC DNA]</scope>
    <source>
        <strain evidence="3">YM2019G1</strain>
    </source>
</reference>
<sequence>MVSTHFFNAATLLLVSSLVIVSAIDYSQGSHPDINKPTPKAKEKPLPIGVEGHILCKSGTSSPALPVQGNNISINITFALLVVADNTGFIGAVARITCLAVDESGYETAPFSFLSGETDKNGYFFATLTRSDKLQLRQCKAFLKKSPLKDCQVPTDVNRGIGGAVLDSYRVLNHKKIRLYWVAPFYYTSDSNGYKQ</sequence>
<dbReference type="Pfam" id="PF01190">
    <property type="entry name" value="Pollen_Ole_e_1"/>
    <property type="match status" value="1"/>
</dbReference>
<keyword evidence="4" id="KW-1185">Reference proteome</keyword>
<proteinExistence type="predicted"/>
<dbReference type="PANTHER" id="PTHR33470:SF50">
    <property type="entry name" value="PROLINE-RICH PROTEIN 1-RELATED"/>
    <property type="match status" value="1"/>
</dbReference>
<dbReference type="EMBL" id="VEPZ02001450">
    <property type="protein sequence ID" value="KAE8672227.1"/>
    <property type="molecule type" value="Genomic_DNA"/>
</dbReference>
<evidence type="ECO:0000313" key="4">
    <source>
        <dbReference type="Proteomes" id="UP000436088"/>
    </source>
</evidence>
<dbReference type="GO" id="GO:0071944">
    <property type="term" value="C:cell periphery"/>
    <property type="evidence" value="ECO:0007669"/>
    <property type="project" value="TreeGrafter"/>
</dbReference>
<name>A0A6A2YE30_HIBSY</name>
<keyword evidence="1 2" id="KW-0732">Signal</keyword>
<evidence type="ECO:0000256" key="2">
    <source>
        <dbReference type="SAM" id="SignalP"/>
    </source>
</evidence>
<dbReference type="GO" id="GO:0009723">
    <property type="term" value="P:response to ethylene"/>
    <property type="evidence" value="ECO:0007669"/>
    <property type="project" value="TreeGrafter"/>
</dbReference>
<dbReference type="PANTHER" id="PTHR33470">
    <property type="entry name" value="OS01G0164075 PROTEIN"/>
    <property type="match status" value="1"/>
</dbReference>
<comment type="caution">
    <text evidence="3">The sequence shown here is derived from an EMBL/GenBank/DDBJ whole genome shotgun (WGS) entry which is preliminary data.</text>
</comment>
<organism evidence="3 4">
    <name type="scientific">Hibiscus syriacus</name>
    <name type="common">Rose of Sharon</name>
    <dbReference type="NCBI Taxonomy" id="106335"/>
    <lineage>
        <taxon>Eukaryota</taxon>
        <taxon>Viridiplantae</taxon>
        <taxon>Streptophyta</taxon>
        <taxon>Embryophyta</taxon>
        <taxon>Tracheophyta</taxon>
        <taxon>Spermatophyta</taxon>
        <taxon>Magnoliopsida</taxon>
        <taxon>eudicotyledons</taxon>
        <taxon>Gunneridae</taxon>
        <taxon>Pentapetalae</taxon>
        <taxon>rosids</taxon>
        <taxon>malvids</taxon>
        <taxon>Malvales</taxon>
        <taxon>Malvaceae</taxon>
        <taxon>Malvoideae</taxon>
        <taxon>Hibiscus</taxon>
    </lineage>
</organism>
<feature type="chain" id="PRO_5025460937" evidence="2">
    <location>
        <begin position="30"/>
        <end position="196"/>
    </location>
</feature>
<evidence type="ECO:0000313" key="3">
    <source>
        <dbReference type="EMBL" id="KAE8672227.1"/>
    </source>
</evidence>
<gene>
    <name evidence="3" type="ORF">F3Y22_tig00111848pilonHSYRG00343</name>
</gene>
<dbReference type="AlphaFoldDB" id="A0A6A2YE30"/>
<protein>
    <submittedName>
        <fullName evidence="3">Reversibly glycosylated polypeptide 1</fullName>
    </submittedName>
</protein>
<accession>A0A6A2YE30</accession>
<feature type="signal peptide" evidence="2">
    <location>
        <begin position="1"/>
        <end position="29"/>
    </location>
</feature>
<evidence type="ECO:0000256" key="1">
    <source>
        <dbReference type="ARBA" id="ARBA00022729"/>
    </source>
</evidence>
<dbReference type="Proteomes" id="UP000436088">
    <property type="component" value="Unassembled WGS sequence"/>
</dbReference>